<keyword evidence="3" id="KW-1185">Reference proteome</keyword>
<dbReference type="Proteomes" id="UP001500839">
    <property type="component" value="Unassembled WGS sequence"/>
</dbReference>
<accession>A0ABP9CYY9</accession>
<sequence>MSAPLFSEPGARWWPIVLAPAFALVGIVMDAVMGGGMPVPVWLVSGAVLAAVGALIIHAARTHTAVELTGSTLRLGTDDIAIADIVHVFPPAPKGRRRQDPREPWESARSLGGLSVVPRGRRGIGVQLRSGALRQAWARDDAALRAVLEPLVARRRPRKGATGVKGRGPQ</sequence>
<evidence type="ECO:0000313" key="3">
    <source>
        <dbReference type="Proteomes" id="UP001500839"/>
    </source>
</evidence>
<evidence type="ECO:0008006" key="4">
    <source>
        <dbReference type="Google" id="ProtNLM"/>
    </source>
</evidence>
<keyword evidence="1" id="KW-0812">Transmembrane</keyword>
<dbReference type="RefSeq" id="WP_200173630.1">
    <property type="nucleotide sequence ID" value="NZ_BAABKQ010000001.1"/>
</dbReference>
<gene>
    <name evidence="2" type="ORF">GCM10023353_29610</name>
</gene>
<proteinExistence type="predicted"/>
<organism evidence="2 3">
    <name type="scientific">Tomitella cavernea</name>
    <dbReference type="NCBI Taxonomy" id="1387982"/>
    <lineage>
        <taxon>Bacteria</taxon>
        <taxon>Bacillati</taxon>
        <taxon>Actinomycetota</taxon>
        <taxon>Actinomycetes</taxon>
        <taxon>Mycobacteriales</taxon>
        <taxon>Tomitella</taxon>
    </lineage>
</organism>
<keyword evidence="1" id="KW-0472">Membrane</keyword>
<dbReference type="EMBL" id="BAABKQ010000001">
    <property type="protein sequence ID" value="GAA4819971.1"/>
    <property type="molecule type" value="Genomic_DNA"/>
</dbReference>
<reference evidence="3" key="1">
    <citation type="journal article" date="2019" name="Int. J. Syst. Evol. Microbiol.">
        <title>The Global Catalogue of Microorganisms (GCM) 10K type strain sequencing project: providing services to taxonomists for standard genome sequencing and annotation.</title>
        <authorList>
            <consortium name="The Broad Institute Genomics Platform"/>
            <consortium name="The Broad Institute Genome Sequencing Center for Infectious Disease"/>
            <person name="Wu L."/>
            <person name="Ma J."/>
        </authorList>
    </citation>
    <scope>NUCLEOTIDE SEQUENCE [LARGE SCALE GENOMIC DNA]</scope>
    <source>
        <strain evidence="3">JCM 18542</strain>
    </source>
</reference>
<feature type="transmembrane region" description="Helical" evidence="1">
    <location>
        <begin position="39"/>
        <end position="60"/>
    </location>
</feature>
<evidence type="ECO:0000256" key="1">
    <source>
        <dbReference type="SAM" id="Phobius"/>
    </source>
</evidence>
<evidence type="ECO:0000313" key="2">
    <source>
        <dbReference type="EMBL" id="GAA4819971.1"/>
    </source>
</evidence>
<protein>
    <recommendedName>
        <fullName evidence="4">DUF3093 domain-containing protein</fullName>
    </recommendedName>
</protein>
<keyword evidence="1" id="KW-1133">Transmembrane helix</keyword>
<feature type="transmembrane region" description="Helical" evidence="1">
    <location>
        <begin position="12"/>
        <end position="32"/>
    </location>
</feature>
<comment type="caution">
    <text evidence="2">The sequence shown here is derived from an EMBL/GenBank/DDBJ whole genome shotgun (WGS) entry which is preliminary data.</text>
</comment>
<name>A0ABP9CYY9_9ACTN</name>